<proteinExistence type="predicted"/>
<evidence type="ECO:0000313" key="2">
    <source>
        <dbReference type="EMBL" id="UDL16062.1"/>
    </source>
</evidence>
<name>A0AAE8YA59_9CAUD</name>
<dbReference type="Proteomes" id="UP000827768">
    <property type="component" value="Segment"/>
</dbReference>
<dbReference type="KEGG" id="vg:80019953"/>
<accession>A0AAE8YA59</accession>
<protein>
    <submittedName>
        <fullName evidence="2">Uncharacterized protein</fullName>
    </submittedName>
</protein>
<sequence length="107" mass="12187">MGYREGKTPQKGRPMKVSQDTAEVLEEMFDDVRYDYSGRGMFGAECVAIITDEGGFSIATSLQELQETYEDDEEISEMLDCMLNREPRTDSMGLSTVYYWPSIEVES</sequence>
<dbReference type="RefSeq" id="YP_010755302.1">
    <property type="nucleotide sequence ID" value="NC_073468.1"/>
</dbReference>
<gene>
    <name evidence="2" type="primary">312</name>
    <name evidence="1" type="synonym">11</name>
    <name evidence="1" type="ORF">SEA_PUMPERNICKEL_11</name>
    <name evidence="2" type="ORF">SEA_PUMPERNICKEL_312</name>
</gene>
<evidence type="ECO:0000313" key="3">
    <source>
        <dbReference type="Proteomes" id="UP000827768"/>
    </source>
</evidence>
<dbReference type="EMBL" id="OK040790">
    <property type="protein sequence ID" value="UDL16062.1"/>
    <property type="molecule type" value="Genomic_DNA"/>
</dbReference>
<dbReference type="EMBL" id="OK040790">
    <property type="protein sequence ID" value="UDL15802.1"/>
    <property type="molecule type" value="Genomic_DNA"/>
</dbReference>
<keyword evidence="3" id="KW-1185">Reference proteome</keyword>
<evidence type="ECO:0000313" key="1">
    <source>
        <dbReference type="EMBL" id="UDL15802.1"/>
    </source>
</evidence>
<organism evidence="2 3">
    <name type="scientific">Microbacterium phage Pumpernickel</name>
    <dbReference type="NCBI Taxonomy" id="2885983"/>
    <lineage>
        <taxon>Viruses</taxon>
        <taxon>Duplodnaviria</taxon>
        <taxon>Heunggongvirae</taxon>
        <taxon>Uroviricota</taxon>
        <taxon>Caudoviricetes</taxon>
        <taxon>Pumpernickelvirus</taxon>
        <taxon>Pumpernickelvirus pumpernickel</taxon>
    </lineage>
</organism>
<dbReference type="GeneID" id="80019953"/>
<reference evidence="2" key="1">
    <citation type="submission" date="2021-09" db="EMBL/GenBank/DDBJ databases">
        <authorList>
            <person name="Andersen S.H."/>
            <person name="Beall E.A."/>
            <person name="Cappelle B."/>
            <person name="Falteisek K.J."/>
            <person name="Fenske B.A."/>
            <person name="Gansluckner N.W."/>
            <person name="Gilbertson S.M."/>
            <person name="Krings K.J."/>
            <person name="Mobeck M."/>
            <person name="Odeku J.O."/>
            <person name="Poncelet M.E."/>
            <person name="Rohr J.R."/>
            <person name="Rolands L."/>
            <person name="Whipple C.D."/>
            <person name="Whipple E.M."/>
            <person name="Spring A.M."/>
            <person name="Klyczek K."/>
            <person name="Garlena R.A."/>
            <person name="Russell D.A."/>
            <person name="Pope W.H."/>
            <person name="Jacobs-Sera D."/>
            <person name="Hatfull G.F."/>
        </authorList>
    </citation>
    <scope>NUCLEOTIDE SEQUENCE</scope>
</reference>